<reference evidence="2 3" key="1">
    <citation type="submission" date="2020-06" db="EMBL/GenBank/DDBJ databases">
        <title>Genome mining for natural products.</title>
        <authorList>
            <person name="Zhang B."/>
            <person name="Shi J."/>
            <person name="Ge H."/>
        </authorList>
    </citation>
    <scope>NUCLEOTIDE SEQUENCE [LARGE SCALE GENOMIC DNA]</scope>
    <source>
        <strain evidence="2 3">NA02069</strain>
    </source>
</reference>
<dbReference type="Proteomes" id="UP000509418">
    <property type="component" value="Chromosome"/>
</dbReference>
<feature type="compositionally biased region" description="Polar residues" evidence="1">
    <location>
        <begin position="167"/>
        <end position="185"/>
    </location>
</feature>
<feature type="compositionally biased region" description="Basic and acidic residues" evidence="1">
    <location>
        <begin position="211"/>
        <end position="233"/>
    </location>
</feature>
<organism evidence="2 3">
    <name type="scientific">Streptomyces chartreusis</name>
    <dbReference type="NCBI Taxonomy" id="1969"/>
    <lineage>
        <taxon>Bacteria</taxon>
        <taxon>Bacillati</taxon>
        <taxon>Actinomycetota</taxon>
        <taxon>Actinomycetes</taxon>
        <taxon>Kitasatosporales</taxon>
        <taxon>Streptomycetaceae</taxon>
        <taxon>Streptomyces</taxon>
    </lineage>
</organism>
<sequence length="363" mass="39242">MTATLNARRDDVPEELKSSVDSLTGMLRAVAAPETTPQDRGAVTESAEALASTLGVIADAGTPGGVRDQLTRLVKQVTAALEAGQEPDVPAEDRSRLFMVSTRTTSALDMIADTDTPQKVRKQLATIVEDLNYAMEHTNGGGETGRTGVTLSASIVYLVDSARPQDGTGSNMTGQQESGSGNQRELLNRSEQTGREMRRASDPDSSQEEQSEARGEMRRQTARMKDEQRKAAAEQESTNAPLGDAAEGCANAIFKIVSERRLSNGLKDLTPQSWDSVGVKDFWKASSDEKSMLDIRAFLRNDRNTHAPFVVADLIVSFADFVRVDELNTDIGGRSAAHCKQSAQYLEDRGVIVGDWGDSDDSE</sequence>
<proteinExistence type="predicted"/>
<name>A0A7H8TDM0_STRCX</name>
<keyword evidence="3" id="KW-1185">Reference proteome</keyword>
<dbReference type="RefSeq" id="WP_176577155.1">
    <property type="nucleotide sequence ID" value="NZ_CBDRGH010000007.1"/>
</dbReference>
<evidence type="ECO:0000256" key="1">
    <source>
        <dbReference type="SAM" id="MobiDB-lite"/>
    </source>
</evidence>
<protein>
    <submittedName>
        <fullName evidence="2">Uncharacterized protein</fullName>
    </submittedName>
</protein>
<feature type="region of interest" description="Disordered" evidence="1">
    <location>
        <begin position="162"/>
        <end position="244"/>
    </location>
</feature>
<gene>
    <name evidence="2" type="ORF">HUT05_32165</name>
</gene>
<accession>A0A7H8TDM0</accession>
<dbReference type="EMBL" id="CP056041">
    <property type="protein sequence ID" value="QKZ21586.1"/>
    <property type="molecule type" value="Genomic_DNA"/>
</dbReference>
<feature type="compositionally biased region" description="Basic and acidic residues" evidence="1">
    <location>
        <begin position="186"/>
        <end position="202"/>
    </location>
</feature>
<evidence type="ECO:0000313" key="3">
    <source>
        <dbReference type="Proteomes" id="UP000509418"/>
    </source>
</evidence>
<dbReference type="AlphaFoldDB" id="A0A7H8TDM0"/>
<evidence type="ECO:0000313" key="2">
    <source>
        <dbReference type="EMBL" id="QKZ21586.1"/>
    </source>
</evidence>